<feature type="region of interest" description="Disordered" evidence="1">
    <location>
        <begin position="113"/>
        <end position="147"/>
    </location>
</feature>
<comment type="caution">
    <text evidence="2">The sequence shown here is derived from an EMBL/GenBank/DDBJ whole genome shotgun (WGS) entry which is preliminary data.</text>
</comment>
<dbReference type="AlphaFoldDB" id="A0AAV3RMD3"/>
<dbReference type="EMBL" id="BAABME010027906">
    <property type="protein sequence ID" value="GAA0176293.1"/>
    <property type="molecule type" value="Genomic_DNA"/>
</dbReference>
<gene>
    <name evidence="2" type="ORF">LIER_42057</name>
</gene>
<organism evidence="2 3">
    <name type="scientific">Lithospermum erythrorhizon</name>
    <name type="common">Purple gromwell</name>
    <name type="synonym">Lithospermum officinale var. erythrorhizon</name>
    <dbReference type="NCBI Taxonomy" id="34254"/>
    <lineage>
        <taxon>Eukaryota</taxon>
        <taxon>Viridiplantae</taxon>
        <taxon>Streptophyta</taxon>
        <taxon>Embryophyta</taxon>
        <taxon>Tracheophyta</taxon>
        <taxon>Spermatophyta</taxon>
        <taxon>Magnoliopsida</taxon>
        <taxon>eudicotyledons</taxon>
        <taxon>Gunneridae</taxon>
        <taxon>Pentapetalae</taxon>
        <taxon>asterids</taxon>
        <taxon>lamiids</taxon>
        <taxon>Boraginales</taxon>
        <taxon>Boraginaceae</taxon>
        <taxon>Boraginoideae</taxon>
        <taxon>Lithospermeae</taxon>
        <taxon>Lithospermum</taxon>
    </lineage>
</organism>
<proteinExistence type="predicted"/>
<evidence type="ECO:0000313" key="3">
    <source>
        <dbReference type="Proteomes" id="UP001454036"/>
    </source>
</evidence>
<evidence type="ECO:0000313" key="2">
    <source>
        <dbReference type="EMBL" id="GAA0176293.1"/>
    </source>
</evidence>
<evidence type="ECO:0000256" key="1">
    <source>
        <dbReference type="SAM" id="MobiDB-lite"/>
    </source>
</evidence>
<dbReference type="Proteomes" id="UP001454036">
    <property type="component" value="Unassembled WGS sequence"/>
</dbReference>
<protein>
    <submittedName>
        <fullName evidence="2">Uncharacterized protein</fullName>
    </submittedName>
</protein>
<reference evidence="2 3" key="1">
    <citation type="submission" date="2024-01" db="EMBL/GenBank/DDBJ databases">
        <title>The complete chloroplast genome sequence of Lithospermum erythrorhizon: insights into the phylogenetic relationship among Boraginaceae species and the maternal lineages of purple gromwells.</title>
        <authorList>
            <person name="Okada T."/>
            <person name="Watanabe K."/>
        </authorList>
    </citation>
    <scope>NUCLEOTIDE SEQUENCE [LARGE SCALE GENOMIC DNA]</scope>
</reference>
<keyword evidence="3" id="KW-1185">Reference proteome</keyword>
<name>A0AAV3RMD3_LITER</name>
<accession>A0AAV3RMD3</accession>
<sequence>MTVGAIEVVAEQILQCTPTQLGRLVKEGIGFELEPIKSEFQDKMYLVLLRRTYSKRSDAQQRLLLVAYYDDIVPKRPCCTDSASPQPSEKTSVCELGVSPLKRQLDNVSIMTGSPMKKSLFPDNNVSSTKIPEPDGKQDCQEDPPSA</sequence>